<feature type="transmembrane region" description="Helical" evidence="9">
    <location>
        <begin position="187"/>
        <end position="209"/>
    </location>
</feature>
<evidence type="ECO:0000256" key="3">
    <source>
        <dbReference type="ARBA" id="ARBA00022553"/>
    </source>
</evidence>
<dbReference type="InterPro" id="IPR003594">
    <property type="entry name" value="HATPase_dom"/>
</dbReference>
<name>A0A829Y932_9GAMM</name>
<protein>
    <recommendedName>
        <fullName evidence="2">histidine kinase</fullName>
        <ecNumber evidence="2">2.7.13.3</ecNumber>
    </recommendedName>
</protein>
<accession>A0A829Y932</accession>
<keyword evidence="9" id="KW-0472">Membrane</keyword>
<reference evidence="12" key="1">
    <citation type="submission" date="2020-01" db="EMBL/GenBank/DDBJ databases">
        <title>'Steroidobacter agaridevorans' sp. nov., agar-degrading bacteria isolated from rhizosphere soils.</title>
        <authorList>
            <person name="Ikenaga M."/>
            <person name="Kataoka M."/>
            <person name="Murouchi A."/>
            <person name="Katsuragi S."/>
            <person name="Sakai M."/>
        </authorList>
    </citation>
    <scope>NUCLEOTIDE SEQUENCE [LARGE SCALE GENOMIC DNA]</scope>
    <source>
        <strain evidence="12">YU21-B</strain>
    </source>
</reference>
<keyword evidence="6" id="KW-0418">Kinase</keyword>
<dbReference type="SMART" id="SM00387">
    <property type="entry name" value="HATPase_c"/>
    <property type="match status" value="1"/>
</dbReference>
<evidence type="ECO:0000313" key="12">
    <source>
        <dbReference type="Proteomes" id="UP000445000"/>
    </source>
</evidence>
<proteinExistence type="predicted"/>
<keyword evidence="4" id="KW-0808">Transferase</keyword>
<dbReference type="GO" id="GO:0005524">
    <property type="term" value="F:ATP binding"/>
    <property type="evidence" value="ECO:0007669"/>
    <property type="project" value="UniProtKB-KW"/>
</dbReference>
<feature type="coiled-coil region" evidence="8">
    <location>
        <begin position="227"/>
        <end position="265"/>
    </location>
</feature>
<comment type="catalytic activity">
    <reaction evidence="1">
        <text>ATP + protein L-histidine = ADP + protein N-phospho-L-histidine.</text>
        <dbReference type="EC" id="2.7.13.3"/>
    </reaction>
</comment>
<dbReference type="Pfam" id="PF07568">
    <property type="entry name" value="HisKA_2"/>
    <property type="match status" value="1"/>
</dbReference>
<evidence type="ECO:0000313" key="11">
    <source>
        <dbReference type="EMBL" id="GFE79368.1"/>
    </source>
</evidence>
<dbReference type="InterPro" id="IPR011495">
    <property type="entry name" value="Sig_transdc_His_kin_sub2_dim/P"/>
</dbReference>
<evidence type="ECO:0000256" key="8">
    <source>
        <dbReference type="SAM" id="Coils"/>
    </source>
</evidence>
<feature type="domain" description="Histidine kinase/HSP90-like ATPase" evidence="10">
    <location>
        <begin position="356"/>
        <end position="465"/>
    </location>
</feature>
<dbReference type="EMBL" id="BLJN01000001">
    <property type="protein sequence ID" value="GFE79368.1"/>
    <property type="molecule type" value="Genomic_DNA"/>
</dbReference>
<dbReference type="CDD" id="cd19410">
    <property type="entry name" value="HK9-like_sensor"/>
    <property type="match status" value="1"/>
</dbReference>
<evidence type="ECO:0000256" key="6">
    <source>
        <dbReference type="ARBA" id="ARBA00022777"/>
    </source>
</evidence>
<keyword evidence="9" id="KW-0812">Transmembrane</keyword>
<evidence type="ECO:0000256" key="1">
    <source>
        <dbReference type="ARBA" id="ARBA00000085"/>
    </source>
</evidence>
<dbReference type="GO" id="GO:0004673">
    <property type="term" value="F:protein histidine kinase activity"/>
    <property type="evidence" value="ECO:0007669"/>
    <property type="project" value="UniProtKB-EC"/>
</dbReference>
<evidence type="ECO:0000256" key="9">
    <source>
        <dbReference type="SAM" id="Phobius"/>
    </source>
</evidence>
<dbReference type="InterPro" id="IPR007891">
    <property type="entry name" value="CHASE3"/>
</dbReference>
<comment type="caution">
    <text evidence="11">The sequence shown here is derived from an EMBL/GenBank/DDBJ whole genome shotgun (WGS) entry which is preliminary data.</text>
</comment>
<evidence type="ECO:0000259" key="10">
    <source>
        <dbReference type="SMART" id="SM00387"/>
    </source>
</evidence>
<keyword evidence="5" id="KW-0547">Nucleotide-binding</keyword>
<dbReference type="PANTHER" id="PTHR41523:SF8">
    <property type="entry name" value="ETHYLENE RESPONSE SENSOR PROTEIN"/>
    <property type="match status" value="1"/>
</dbReference>
<dbReference type="Gene3D" id="3.30.450.20">
    <property type="entry name" value="PAS domain"/>
    <property type="match status" value="1"/>
</dbReference>
<evidence type="ECO:0000256" key="4">
    <source>
        <dbReference type="ARBA" id="ARBA00022679"/>
    </source>
</evidence>
<keyword evidence="12" id="KW-1185">Reference proteome</keyword>
<evidence type="ECO:0000256" key="5">
    <source>
        <dbReference type="ARBA" id="ARBA00022741"/>
    </source>
</evidence>
<dbReference type="EC" id="2.7.13.3" evidence="2"/>
<dbReference type="AlphaFoldDB" id="A0A829Y932"/>
<keyword evidence="8" id="KW-0175">Coiled coil</keyword>
<evidence type="ECO:0000256" key="2">
    <source>
        <dbReference type="ARBA" id="ARBA00012438"/>
    </source>
</evidence>
<dbReference type="RefSeq" id="WP_161811042.1">
    <property type="nucleotide sequence ID" value="NZ_BLJN01000001.1"/>
</dbReference>
<dbReference type="Pfam" id="PF02518">
    <property type="entry name" value="HATPase_c"/>
    <property type="match status" value="1"/>
</dbReference>
<keyword evidence="9" id="KW-1133">Transmembrane helix</keyword>
<organism evidence="11 12">
    <name type="scientific">Steroidobacter agaridevorans</name>
    <dbReference type="NCBI Taxonomy" id="2695856"/>
    <lineage>
        <taxon>Bacteria</taxon>
        <taxon>Pseudomonadati</taxon>
        <taxon>Pseudomonadota</taxon>
        <taxon>Gammaproteobacteria</taxon>
        <taxon>Steroidobacterales</taxon>
        <taxon>Steroidobacteraceae</taxon>
        <taxon>Steroidobacter</taxon>
    </lineage>
</organism>
<dbReference type="Pfam" id="PF05227">
    <property type="entry name" value="CHASE3"/>
    <property type="match status" value="1"/>
</dbReference>
<dbReference type="Gene3D" id="3.30.565.10">
    <property type="entry name" value="Histidine kinase-like ATPase, C-terminal domain"/>
    <property type="match status" value="1"/>
</dbReference>
<keyword evidence="3" id="KW-0597">Phosphoprotein</keyword>
<gene>
    <name evidence="11" type="ORF">GCM10011487_13680</name>
</gene>
<dbReference type="InterPro" id="IPR036890">
    <property type="entry name" value="HATPase_C_sf"/>
</dbReference>
<evidence type="ECO:0000256" key="7">
    <source>
        <dbReference type="ARBA" id="ARBA00022840"/>
    </source>
</evidence>
<keyword evidence="7" id="KW-0067">ATP-binding</keyword>
<dbReference type="Proteomes" id="UP000445000">
    <property type="component" value="Unassembled WGS sequence"/>
</dbReference>
<sequence length="470" mass="50636">MQVLQQPSLRRNRALVATIALSFLLLLGSAALTFHVSRQGVEADALVVHTMEVQRALNTTLLTLGGAESGLRGFLLTGNEAFLKPYQDAGEQLPAQLITLRESVADSPLQLANVEAVAPLIEQRLAGIDMALTAYRDGRRADAIAALQRSGLPTLNDVRSRIEAATEFEQKLLVERQRAAAGLRDRFTSAVLVMLIACGLLALFALISVRRYVATVHESRLRLASHNVELEQRVQARTEDLAKAADDANRERARAESLLTDVNHRVGNNLALVSSFLTMQQRAVKNPDAARALSAARMRVQAIASAHRKLRLGADFATVKVNEVLGAVLEDISAGLPPGDLIRIQCQVEPLEINARDAVSLGVLTSELVMNAVKHAFAPGETGEVSVVLVHGADSVAVLEVSDDGVGWHDNKHSQETGGLGAKIIDMVARQFGGRPERTARFHEGAAAPGRRPGTRIRVNLTKLQVMPAS</sequence>
<dbReference type="PANTHER" id="PTHR41523">
    <property type="entry name" value="TWO-COMPONENT SYSTEM SENSOR PROTEIN"/>
    <property type="match status" value="1"/>
</dbReference>
<dbReference type="SUPFAM" id="SSF55874">
    <property type="entry name" value="ATPase domain of HSP90 chaperone/DNA topoisomerase II/histidine kinase"/>
    <property type="match status" value="1"/>
</dbReference>